<evidence type="ECO:0000313" key="2">
    <source>
        <dbReference type="Proteomes" id="UP000260782"/>
    </source>
</evidence>
<dbReference type="Proteomes" id="UP000260782">
    <property type="component" value="Unassembled WGS sequence"/>
</dbReference>
<evidence type="ECO:0000313" key="1">
    <source>
        <dbReference type="EMBL" id="RGB90557.1"/>
    </source>
</evidence>
<dbReference type="AlphaFoldDB" id="A0A3E2U314"/>
<organism evidence="1 2">
    <name type="scientific">Faecalibacterium prausnitzii</name>
    <dbReference type="NCBI Taxonomy" id="853"/>
    <lineage>
        <taxon>Bacteria</taxon>
        <taxon>Bacillati</taxon>
        <taxon>Bacillota</taxon>
        <taxon>Clostridia</taxon>
        <taxon>Eubacteriales</taxon>
        <taxon>Oscillospiraceae</taxon>
        <taxon>Faecalibacterium</taxon>
    </lineage>
</organism>
<gene>
    <name evidence="1" type="ORF">DWZ25_01810</name>
</gene>
<dbReference type="EMBL" id="QVES01000001">
    <property type="protein sequence ID" value="RGB90557.1"/>
    <property type="molecule type" value="Genomic_DNA"/>
</dbReference>
<protein>
    <submittedName>
        <fullName evidence="1">Uncharacterized protein</fullName>
    </submittedName>
</protein>
<name>A0A3E2U314_9FIRM</name>
<reference evidence="1 2" key="1">
    <citation type="submission" date="2018-08" db="EMBL/GenBank/DDBJ databases">
        <title>A genome reference for cultivated species of the human gut microbiota.</title>
        <authorList>
            <person name="Zou Y."/>
            <person name="Xue W."/>
            <person name="Luo G."/>
        </authorList>
    </citation>
    <scope>NUCLEOTIDE SEQUENCE [LARGE SCALE GENOMIC DNA]</scope>
    <source>
        <strain evidence="1 2">AF31-14AC</strain>
    </source>
</reference>
<accession>A0A3E2U314</accession>
<sequence length="84" mass="10242">MKDSDYQLEIFLQPLLCFAFLQLINSRHIFQILQLLDLIFFDMESIHCRDIFHWAPVLQLMELIQRLNITQNFMWNMVLCMCMD</sequence>
<proteinExistence type="predicted"/>
<comment type="caution">
    <text evidence="1">The sequence shown here is derived from an EMBL/GenBank/DDBJ whole genome shotgun (WGS) entry which is preliminary data.</text>
</comment>